<proteinExistence type="predicted"/>
<feature type="region of interest" description="Disordered" evidence="1">
    <location>
        <begin position="92"/>
        <end position="122"/>
    </location>
</feature>
<dbReference type="STRING" id="1255658.FM114_14800"/>
<evidence type="ECO:0000313" key="3">
    <source>
        <dbReference type="Proteomes" id="UP000188342"/>
    </source>
</evidence>
<name>A0A1R4KI89_9ACTN</name>
<evidence type="ECO:0000256" key="1">
    <source>
        <dbReference type="SAM" id="MobiDB-lite"/>
    </source>
</evidence>
<protein>
    <submittedName>
        <fullName evidence="2">Uncharacterized protein</fullName>
    </submittedName>
</protein>
<gene>
    <name evidence="2" type="ORF">FM114_14800</name>
</gene>
<keyword evidence="3" id="KW-1185">Reference proteome</keyword>
<dbReference type="OrthoDB" id="9778595at2"/>
<dbReference type="EMBL" id="FUKQ01000056">
    <property type="protein sequence ID" value="SJN44076.1"/>
    <property type="molecule type" value="Genomic_DNA"/>
</dbReference>
<dbReference type="RefSeq" id="WP_094765914.1">
    <property type="nucleotide sequence ID" value="NZ_FUKQ01000056.1"/>
</dbReference>
<dbReference type="AlphaFoldDB" id="A0A1R4KI89"/>
<sequence>MSEQLIQPQQGPGPEPTAQSTTPQDPAAAPGPGRRTRMTGADDELIDPLLAALVWEALAAARFTDGDVDPTLGRAMQRNGYPVDIAQLRAHSAQSGAMGTLRPSASPDGSPPGTRCRSRVIG</sequence>
<accession>A0A1R4KI89</accession>
<dbReference type="Proteomes" id="UP000188342">
    <property type="component" value="Unassembled WGS sequence"/>
</dbReference>
<feature type="compositionally biased region" description="Polar residues" evidence="1">
    <location>
        <begin position="1"/>
        <end position="10"/>
    </location>
</feature>
<feature type="region of interest" description="Disordered" evidence="1">
    <location>
        <begin position="1"/>
        <end position="42"/>
    </location>
</feature>
<reference evidence="2 3" key="1">
    <citation type="submission" date="2017-02" db="EMBL/GenBank/DDBJ databases">
        <authorList>
            <person name="Peterson S.W."/>
        </authorList>
    </citation>
    <scope>NUCLEOTIDE SEQUENCE [LARGE SCALE GENOMIC DNA]</scope>
    <source>
        <strain evidence="2 3">LSP_Lj1</strain>
    </source>
</reference>
<evidence type="ECO:0000313" key="2">
    <source>
        <dbReference type="EMBL" id="SJN44076.1"/>
    </source>
</evidence>
<organism evidence="2 3">
    <name type="scientific">Luteococcus japonicus LSP_Lj1</name>
    <dbReference type="NCBI Taxonomy" id="1255658"/>
    <lineage>
        <taxon>Bacteria</taxon>
        <taxon>Bacillati</taxon>
        <taxon>Actinomycetota</taxon>
        <taxon>Actinomycetes</taxon>
        <taxon>Propionibacteriales</taxon>
        <taxon>Propionibacteriaceae</taxon>
        <taxon>Luteococcus</taxon>
    </lineage>
</organism>